<gene>
    <name evidence="1" type="ORF">SAMN05660472_02244</name>
</gene>
<name>A0A1G9FTJ6_9FIRM</name>
<evidence type="ECO:0000313" key="2">
    <source>
        <dbReference type="Proteomes" id="UP000198718"/>
    </source>
</evidence>
<proteinExistence type="predicted"/>
<dbReference type="OrthoDB" id="9830178at2"/>
<dbReference type="AlphaFoldDB" id="A0A1G9FTJ6"/>
<dbReference type="RefSeq" id="WP_090553782.1">
    <property type="nucleotide sequence ID" value="NZ_FNFP01000005.1"/>
</dbReference>
<dbReference type="STRING" id="393762.SAMN05660472_02244"/>
<sequence length="262" mass="31411">MKNLDNRFLTRFYYVIIDDETDEEGVIVSSHNNPEEAKKLIFYFQAKVYNDICDNIHLDKEDVSNLLTQYYGFRRERLFDANQRIETIELISVWDEMIDSFDKIFTEAKYQNIDVEDELLEIIEEHDNFFIFINAATNLPNWVEDIYIEPLTMKVTHNGVLIQGLELLSDEEADRIQEFYPKAKFFDANTLFFNFKDFPPEKYTFGWNGRHITIQEVQEYPDKPTEIIRQMNIGYYLNTMDMRLPIKTLKDLQMLKKKMRLL</sequence>
<dbReference type="Proteomes" id="UP000198718">
    <property type="component" value="Unassembled WGS sequence"/>
</dbReference>
<organism evidence="1 2">
    <name type="scientific">Natronincola ferrireducens</name>
    <dbReference type="NCBI Taxonomy" id="393762"/>
    <lineage>
        <taxon>Bacteria</taxon>
        <taxon>Bacillati</taxon>
        <taxon>Bacillota</taxon>
        <taxon>Clostridia</taxon>
        <taxon>Peptostreptococcales</taxon>
        <taxon>Natronincolaceae</taxon>
        <taxon>Natronincola</taxon>
    </lineage>
</organism>
<reference evidence="1 2" key="1">
    <citation type="submission" date="2016-10" db="EMBL/GenBank/DDBJ databases">
        <authorList>
            <person name="de Groot N.N."/>
        </authorList>
    </citation>
    <scope>NUCLEOTIDE SEQUENCE [LARGE SCALE GENOMIC DNA]</scope>
    <source>
        <strain evidence="1 2">DSM 18346</strain>
    </source>
</reference>
<dbReference type="EMBL" id="FNFP01000005">
    <property type="protein sequence ID" value="SDK91700.1"/>
    <property type="molecule type" value="Genomic_DNA"/>
</dbReference>
<accession>A0A1G9FTJ6</accession>
<keyword evidence="2" id="KW-1185">Reference proteome</keyword>
<protein>
    <submittedName>
        <fullName evidence="1">Uncharacterized protein</fullName>
    </submittedName>
</protein>
<evidence type="ECO:0000313" key="1">
    <source>
        <dbReference type="EMBL" id="SDK91700.1"/>
    </source>
</evidence>